<reference evidence="2" key="1">
    <citation type="submission" date="2018-11" db="EMBL/GenBank/DDBJ databases">
        <authorList>
            <consortium name="Pathogen Informatics"/>
        </authorList>
    </citation>
    <scope>NUCLEOTIDE SEQUENCE</scope>
</reference>
<dbReference type="EMBL" id="CAAALY010267462">
    <property type="protein sequence ID" value="VEL41008.1"/>
    <property type="molecule type" value="Genomic_DNA"/>
</dbReference>
<keyword evidence="3" id="KW-1185">Reference proteome</keyword>
<organism evidence="2 3">
    <name type="scientific">Protopolystoma xenopodis</name>
    <dbReference type="NCBI Taxonomy" id="117903"/>
    <lineage>
        <taxon>Eukaryota</taxon>
        <taxon>Metazoa</taxon>
        <taxon>Spiralia</taxon>
        <taxon>Lophotrochozoa</taxon>
        <taxon>Platyhelminthes</taxon>
        <taxon>Monogenea</taxon>
        <taxon>Polyopisthocotylea</taxon>
        <taxon>Polystomatidea</taxon>
        <taxon>Polystomatidae</taxon>
        <taxon>Protopolystoma</taxon>
    </lineage>
</organism>
<dbReference type="InterPro" id="IPR019441">
    <property type="entry name" value="FMP27/BLTP2/Hobbit_GFWDK_RBG"/>
</dbReference>
<gene>
    <name evidence="2" type="ORF">PXEA_LOCUS34448</name>
</gene>
<dbReference type="Pfam" id="PF10344">
    <property type="entry name" value="Hobbit"/>
    <property type="match status" value="1"/>
</dbReference>
<feature type="domain" description="FMP27/BLTP2/Hobbit GFWDK motif-containing RBG unit" evidence="1">
    <location>
        <begin position="11"/>
        <end position="117"/>
    </location>
</feature>
<dbReference type="AlphaFoldDB" id="A0A3S5B5K4"/>
<dbReference type="Proteomes" id="UP000784294">
    <property type="component" value="Unassembled WGS sequence"/>
</dbReference>
<dbReference type="OrthoDB" id="1562405at2759"/>
<accession>A0A3S5B5K4</accession>
<evidence type="ECO:0000313" key="2">
    <source>
        <dbReference type="EMBL" id="VEL41008.1"/>
    </source>
</evidence>
<dbReference type="InterPro" id="IPR045167">
    <property type="entry name" value="Hobbit"/>
</dbReference>
<sequence>MLGHYGGCDIIRQEAVPVVPGDPWPVFSLIRHTAPHKLFYDLNADLSDMVMCYGPNWEPTMAWLMQRMDDVRRPSMDPSQPCLGWWDRARLLLHGRLSFSAGRFDWLYFTTLEPYNATEIFAWQWTNVSVVWEPGHWQLIGNLDVFYRTASKYDGICRLLHLPRLELK</sequence>
<evidence type="ECO:0000259" key="1">
    <source>
        <dbReference type="SMART" id="SM01214"/>
    </source>
</evidence>
<dbReference type="PANTHER" id="PTHR15678">
    <property type="entry name" value="ANTIGEN MLAA-22-RELATED"/>
    <property type="match status" value="1"/>
</dbReference>
<dbReference type="SMART" id="SM01214">
    <property type="entry name" value="Fmp27_GFWDK"/>
    <property type="match status" value="1"/>
</dbReference>
<name>A0A3S5B5K4_9PLAT</name>
<protein>
    <recommendedName>
        <fullName evidence="1">FMP27/BLTP2/Hobbit GFWDK motif-containing RBG unit domain-containing protein</fullName>
    </recommendedName>
</protein>
<comment type="caution">
    <text evidence="2">The sequence shown here is derived from an EMBL/GenBank/DDBJ whole genome shotgun (WGS) entry which is preliminary data.</text>
</comment>
<evidence type="ECO:0000313" key="3">
    <source>
        <dbReference type="Proteomes" id="UP000784294"/>
    </source>
</evidence>
<dbReference type="PANTHER" id="PTHR15678:SF6">
    <property type="entry name" value="BRIDGE-LIKE LIPID TRANSFER PROTEIN FAMILY MEMBER 2"/>
    <property type="match status" value="1"/>
</dbReference>
<proteinExistence type="predicted"/>